<keyword evidence="4" id="KW-1185">Reference proteome</keyword>
<dbReference type="AlphaFoldDB" id="D8Q1R4"/>
<feature type="compositionally biased region" description="Basic and acidic residues" evidence="2">
    <location>
        <begin position="8"/>
        <end position="20"/>
    </location>
</feature>
<feature type="coiled-coil region" evidence="1">
    <location>
        <begin position="217"/>
        <end position="307"/>
    </location>
</feature>
<dbReference type="KEGG" id="scm:SCHCO_067570"/>
<dbReference type="InParanoid" id="D8Q1R4"/>
<feature type="compositionally biased region" description="Low complexity" evidence="2">
    <location>
        <begin position="133"/>
        <end position="151"/>
    </location>
</feature>
<feature type="region of interest" description="Disordered" evidence="2">
    <location>
        <begin position="78"/>
        <end position="211"/>
    </location>
</feature>
<gene>
    <name evidence="3" type="ORF">SCHCODRAFT_67570</name>
</gene>
<organism evidence="4">
    <name type="scientific">Schizophyllum commune (strain H4-8 / FGSC 9210)</name>
    <name type="common">Split gill fungus</name>
    <dbReference type="NCBI Taxonomy" id="578458"/>
    <lineage>
        <taxon>Eukaryota</taxon>
        <taxon>Fungi</taxon>
        <taxon>Dikarya</taxon>
        <taxon>Basidiomycota</taxon>
        <taxon>Agaricomycotina</taxon>
        <taxon>Agaricomycetes</taxon>
        <taxon>Agaricomycetidae</taxon>
        <taxon>Agaricales</taxon>
        <taxon>Schizophyllaceae</taxon>
        <taxon>Schizophyllum</taxon>
    </lineage>
</organism>
<reference evidence="3 4" key="1">
    <citation type="journal article" date="2010" name="Nat. Biotechnol.">
        <title>Genome sequence of the model mushroom Schizophyllum commune.</title>
        <authorList>
            <person name="Ohm R.A."/>
            <person name="de Jong J.F."/>
            <person name="Lugones L.G."/>
            <person name="Aerts A."/>
            <person name="Kothe E."/>
            <person name="Stajich J.E."/>
            <person name="de Vries R.P."/>
            <person name="Record E."/>
            <person name="Levasseur A."/>
            <person name="Baker S.E."/>
            <person name="Bartholomew K.A."/>
            <person name="Coutinho P.M."/>
            <person name="Erdmann S."/>
            <person name="Fowler T.J."/>
            <person name="Gathman A.C."/>
            <person name="Lombard V."/>
            <person name="Henrissat B."/>
            <person name="Knabe N."/>
            <person name="Kuees U."/>
            <person name="Lilly W.W."/>
            <person name="Lindquist E."/>
            <person name="Lucas S."/>
            <person name="Magnuson J.K."/>
            <person name="Piumi F."/>
            <person name="Raudaskoski M."/>
            <person name="Salamov A."/>
            <person name="Schmutz J."/>
            <person name="Schwarze F.W.M.R."/>
            <person name="vanKuyk P.A."/>
            <person name="Horton J.S."/>
            <person name="Grigoriev I.V."/>
            <person name="Woesten H.A.B."/>
        </authorList>
    </citation>
    <scope>NUCLEOTIDE SEQUENCE [LARGE SCALE GENOMIC DNA]</scope>
    <source>
        <strain evidence="4">H4-8 / FGSC 9210</strain>
    </source>
</reference>
<dbReference type="OMA" id="NTILRGP"/>
<feature type="region of interest" description="Disordered" evidence="2">
    <location>
        <begin position="1"/>
        <end position="45"/>
    </location>
</feature>
<evidence type="ECO:0000256" key="2">
    <source>
        <dbReference type="SAM" id="MobiDB-lite"/>
    </source>
</evidence>
<dbReference type="STRING" id="578458.D8Q1R4"/>
<evidence type="ECO:0000313" key="4">
    <source>
        <dbReference type="Proteomes" id="UP000007431"/>
    </source>
</evidence>
<accession>D8Q1R4</accession>
<feature type="compositionally biased region" description="Low complexity" evidence="2">
    <location>
        <begin position="21"/>
        <end position="38"/>
    </location>
</feature>
<evidence type="ECO:0008006" key="5">
    <source>
        <dbReference type="Google" id="ProtNLM"/>
    </source>
</evidence>
<dbReference type="VEuPathDB" id="FungiDB:SCHCODRAFT_067570"/>
<dbReference type="OrthoDB" id="6088208at2759"/>
<evidence type="ECO:0000313" key="3">
    <source>
        <dbReference type="EMBL" id="EFI97989.1"/>
    </source>
</evidence>
<protein>
    <recommendedName>
        <fullName evidence="5">SWI5-dependent HO expression protein 3</fullName>
    </recommendedName>
</protein>
<name>D8Q1R4_SCHCM</name>
<dbReference type="GeneID" id="9595992"/>
<evidence type="ECO:0000256" key="1">
    <source>
        <dbReference type="SAM" id="Coils"/>
    </source>
</evidence>
<sequence length="463" mass="51295">MSISSIPERTRSPVKSRDSPTRPSSRTSIRSGRGSPSTALSFDDPISIRNQVSTLKHSIRHQTAQLHNLENMLQSQPRIPSLSLGDDHSPTSPVTPKLNKRSSYDVLQGIAGPDSSLPLPRRLDDNSIQEGIPTTSSNNRRTSSPTRTLSRIPVSSVGNARALTDDGIAVPPRSPNTASSSKPLPDGDAQSSSTSHLPPPSPSRRISMTPGGTTKVLADLQTGVINARNALENTKAQLRLSQRSVAQLTRQVEDLREGRERLRLENEGLNNVVARKERLLQEVLERARKAEAEVTTLKAQLKTETTTNKKAVREMETALAESTALSSKSEREYITLRDSIKSMTESWKTDTDRLREEIKRREEKWKVEEQSMGKKYRLLVEEVQAAETARLQSVDLREENTRIGKELEEAWAEEISAMRTAMEKSNKDSEEANATAKCLAAELARLRRLMRTAGRAESEATPS</sequence>
<dbReference type="HOGENOM" id="CLU_049220_0_0_1"/>
<dbReference type="EMBL" id="GL377305">
    <property type="protein sequence ID" value="EFI97989.1"/>
    <property type="molecule type" value="Genomic_DNA"/>
</dbReference>
<dbReference type="RefSeq" id="XP_003032892.1">
    <property type="nucleotide sequence ID" value="XM_003032846.1"/>
</dbReference>
<dbReference type="eggNOG" id="ENOG502S5M3">
    <property type="taxonomic scope" value="Eukaryota"/>
</dbReference>
<dbReference type="Proteomes" id="UP000007431">
    <property type="component" value="Unassembled WGS sequence"/>
</dbReference>
<proteinExistence type="predicted"/>
<keyword evidence="1" id="KW-0175">Coiled coil</keyword>